<dbReference type="HAMAP" id="MF_00031">
    <property type="entry name" value="DNA_HJ_migration_RuvA"/>
    <property type="match status" value="1"/>
</dbReference>
<dbReference type="EMBL" id="JAFKGL010000045">
    <property type="protein sequence ID" value="MBN9413758.1"/>
    <property type="molecule type" value="Genomic_DNA"/>
</dbReference>
<comment type="similarity">
    <text evidence="6">Belongs to the RuvA family.</text>
</comment>
<comment type="domain">
    <text evidence="6">Has three domains with a flexible linker between the domains II and III and assumes an 'L' shape. Domain III is highly mobile and contacts RuvB.</text>
</comment>
<dbReference type="SUPFAM" id="SSF46929">
    <property type="entry name" value="DNA helicase RuvA subunit, C-terminal domain"/>
    <property type="match status" value="1"/>
</dbReference>
<feature type="domain" description="Holliday junction DNA helicase RuvA C-terminal" evidence="8">
    <location>
        <begin position="153"/>
        <end position="199"/>
    </location>
</feature>
<dbReference type="SUPFAM" id="SSF50249">
    <property type="entry name" value="Nucleic acid-binding proteins"/>
    <property type="match status" value="1"/>
</dbReference>
<dbReference type="GO" id="GO:0005737">
    <property type="term" value="C:cytoplasm"/>
    <property type="evidence" value="ECO:0007669"/>
    <property type="project" value="UniProtKB-SubCell"/>
</dbReference>
<keyword evidence="1 6" id="KW-0963">Cytoplasm</keyword>
<accession>A0A8J7PZY5</accession>
<dbReference type="GO" id="GO:0009379">
    <property type="term" value="C:Holliday junction helicase complex"/>
    <property type="evidence" value="ECO:0007669"/>
    <property type="project" value="InterPro"/>
</dbReference>
<proteinExistence type="inferred from homology"/>
<dbReference type="Proteomes" id="UP000664414">
    <property type="component" value="Unassembled WGS sequence"/>
</dbReference>
<dbReference type="InterPro" id="IPR012340">
    <property type="entry name" value="NA-bd_OB-fold"/>
</dbReference>
<comment type="subunit">
    <text evidence="6">Homotetramer. Forms an RuvA(8)-RuvB(12)-Holliday junction (HJ) complex. HJ DNA is sandwiched between 2 RuvA tetramers; dsDNA enters through RuvA and exits via RuvB. An RuvB hexamer assembles on each DNA strand where it exits the tetramer. Each RuvB hexamer is contacted by two RuvA subunits (via domain III) on 2 adjacent RuvB subunits; this complex drives branch migration. In the full resolvosome a probable DNA-RuvA(4)-RuvB(12)-RuvC(2) complex forms which resolves the HJ.</text>
</comment>
<comment type="caution">
    <text evidence="6">Lacks conserved residue(s) required for the propagation of feature annotation.</text>
</comment>
<dbReference type="AlphaFoldDB" id="A0A8J7PZY5"/>
<dbReference type="Gene3D" id="1.10.150.20">
    <property type="entry name" value="5' to 3' exonuclease, C-terminal subdomain"/>
    <property type="match status" value="1"/>
</dbReference>
<dbReference type="InterPro" id="IPR000085">
    <property type="entry name" value="RuvA"/>
</dbReference>
<feature type="domain" description="DNA helicase Holliday junction RuvA type" evidence="7">
    <location>
        <begin position="1"/>
        <end position="62"/>
    </location>
</feature>
<keyword evidence="4 6" id="KW-0233">DNA recombination</keyword>
<evidence type="ECO:0000256" key="4">
    <source>
        <dbReference type="ARBA" id="ARBA00023172"/>
    </source>
</evidence>
<comment type="caution">
    <text evidence="9">The sequence shown here is derived from an EMBL/GenBank/DDBJ whole genome shotgun (WGS) entry which is preliminary data.</text>
</comment>
<dbReference type="GO" id="GO:0005524">
    <property type="term" value="F:ATP binding"/>
    <property type="evidence" value="ECO:0007669"/>
    <property type="project" value="InterPro"/>
</dbReference>
<dbReference type="CDD" id="cd14332">
    <property type="entry name" value="UBA_RuvA_C"/>
    <property type="match status" value="1"/>
</dbReference>
<dbReference type="Gene3D" id="1.10.8.10">
    <property type="entry name" value="DNA helicase RuvA subunit, C-terminal domain"/>
    <property type="match status" value="1"/>
</dbReference>
<keyword evidence="3 6" id="KW-0238">DNA-binding</keyword>
<evidence type="ECO:0000259" key="7">
    <source>
        <dbReference type="Pfam" id="PF01330"/>
    </source>
</evidence>
<keyword evidence="2 6" id="KW-0227">DNA damage</keyword>
<gene>
    <name evidence="6 9" type="primary">ruvA</name>
    <name evidence="9" type="ORF">J0H12_07580</name>
</gene>
<evidence type="ECO:0000256" key="5">
    <source>
        <dbReference type="ARBA" id="ARBA00023204"/>
    </source>
</evidence>
<evidence type="ECO:0000256" key="6">
    <source>
        <dbReference type="HAMAP-Rule" id="MF_00031"/>
    </source>
</evidence>
<protein>
    <recommendedName>
        <fullName evidence="6">Holliday junction branch migration complex subunit RuvA</fullName>
    </recommendedName>
</protein>
<feature type="region of interest" description="Domain I" evidence="6">
    <location>
        <begin position="1"/>
        <end position="64"/>
    </location>
</feature>
<dbReference type="GO" id="GO:0009378">
    <property type="term" value="F:four-way junction helicase activity"/>
    <property type="evidence" value="ECO:0007669"/>
    <property type="project" value="InterPro"/>
</dbReference>
<dbReference type="GO" id="GO:0048476">
    <property type="term" value="C:Holliday junction resolvase complex"/>
    <property type="evidence" value="ECO:0007669"/>
    <property type="project" value="UniProtKB-UniRule"/>
</dbReference>
<dbReference type="GO" id="GO:0006281">
    <property type="term" value="P:DNA repair"/>
    <property type="evidence" value="ECO:0007669"/>
    <property type="project" value="UniProtKB-UniRule"/>
</dbReference>
<evidence type="ECO:0000259" key="8">
    <source>
        <dbReference type="Pfam" id="PF07499"/>
    </source>
</evidence>
<evidence type="ECO:0000313" key="9">
    <source>
        <dbReference type="EMBL" id="MBN9413758.1"/>
    </source>
</evidence>
<evidence type="ECO:0000256" key="1">
    <source>
        <dbReference type="ARBA" id="ARBA00022490"/>
    </source>
</evidence>
<dbReference type="Pfam" id="PF07499">
    <property type="entry name" value="RuvA_C"/>
    <property type="match status" value="1"/>
</dbReference>
<dbReference type="SUPFAM" id="SSF47781">
    <property type="entry name" value="RuvA domain 2-like"/>
    <property type="match status" value="1"/>
</dbReference>
<comment type="function">
    <text evidence="6">The RuvA-RuvB-RuvC complex processes Holliday junction (HJ) DNA during genetic recombination and DNA repair, while the RuvA-RuvB complex plays an important role in the rescue of blocked DNA replication forks via replication fork reversal (RFR). RuvA specifically binds to HJ cruciform DNA, conferring on it an open structure. The RuvB hexamer acts as an ATP-dependent pump, pulling dsDNA into and through the RuvAB complex. HJ branch migration allows RuvC to scan DNA until it finds its consensus sequence, where it cleaves and resolves the cruciform DNA.</text>
</comment>
<dbReference type="InterPro" id="IPR010994">
    <property type="entry name" value="RuvA_2-like"/>
</dbReference>
<reference evidence="9" key="1">
    <citation type="submission" date="2021-02" db="EMBL/GenBank/DDBJ databases">
        <title>Thiocyanate and organic carbon inputs drive convergent selection for specific autotrophic Afipia and Thiobacillus strains within complex microbiomes.</title>
        <authorList>
            <person name="Huddy R.J."/>
            <person name="Sachdeva R."/>
            <person name="Kadzinga F."/>
            <person name="Kantor R.S."/>
            <person name="Harrison S.T.L."/>
            <person name="Banfield J.F."/>
        </authorList>
    </citation>
    <scope>NUCLEOTIDE SEQUENCE</scope>
    <source>
        <strain evidence="9">SCN18_10_11_15_R4_P_38_20</strain>
    </source>
</reference>
<evidence type="ECO:0000313" key="10">
    <source>
        <dbReference type="Proteomes" id="UP000664414"/>
    </source>
</evidence>
<dbReference type="Pfam" id="PF14520">
    <property type="entry name" value="HHH_5"/>
    <property type="match status" value="1"/>
</dbReference>
<dbReference type="Gene3D" id="2.40.50.140">
    <property type="entry name" value="Nucleic acid-binding proteins"/>
    <property type="match status" value="1"/>
</dbReference>
<comment type="subcellular location">
    <subcellularLocation>
        <location evidence="6">Cytoplasm</location>
    </subcellularLocation>
</comment>
<name>A0A8J7PZY5_9PROT</name>
<keyword evidence="5 6" id="KW-0234">DNA repair</keyword>
<feature type="region of interest" description="Domain III" evidence="6">
    <location>
        <begin position="155"/>
        <end position="202"/>
    </location>
</feature>
<dbReference type="InterPro" id="IPR013849">
    <property type="entry name" value="DNA_helicase_Holl-junc_RuvA_I"/>
</dbReference>
<dbReference type="GO" id="GO:0006310">
    <property type="term" value="P:DNA recombination"/>
    <property type="evidence" value="ECO:0007669"/>
    <property type="project" value="UniProtKB-UniRule"/>
</dbReference>
<sequence>MISKLTGLIDSTYDHSVVIDVNGVGYSILCSQKTLSKLGKIGETATLFTEMIVREDFMQLYGFKTGEEREWFRLFLSVQGVGMKVALAILSIAEPAQFAQAIVHQDKNFFAQAEGVGPKLAMRLVHELKDKVNKQMPIGTLDINQGFSLPTVAAQDALSALTNLGYKLGEAQEALNFAQQKAGKDATIEDLIRLSLTKLARI</sequence>
<evidence type="ECO:0000256" key="3">
    <source>
        <dbReference type="ARBA" id="ARBA00023125"/>
    </source>
</evidence>
<dbReference type="InterPro" id="IPR036267">
    <property type="entry name" value="RuvA_C_sf"/>
</dbReference>
<dbReference type="InterPro" id="IPR011114">
    <property type="entry name" value="RuvA_C"/>
</dbReference>
<evidence type="ECO:0000256" key="2">
    <source>
        <dbReference type="ARBA" id="ARBA00022763"/>
    </source>
</evidence>
<dbReference type="GO" id="GO:0000400">
    <property type="term" value="F:four-way junction DNA binding"/>
    <property type="evidence" value="ECO:0007669"/>
    <property type="project" value="UniProtKB-UniRule"/>
</dbReference>
<dbReference type="Pfam" id="PF01330">
    <property type="entry name" value="RuvA_N"/>
    <property type="match status" value="1"/>
</dbReference>
<dbReference type="NCBIfam" id="TIGR00084">
    <property type="entry name" value="ruvA"/>
    <property type="match status" value="1"/>
</dbReference>
<organism evidence="9 10">
    <name type="scientific">Candidatus Paracaedimonas acanthamoebae</name>
    <dbReference type="NCBI Taxonomy" id="244581"/>
    <lineage>
        <taxon>Bacteria</taxon>
        <taxon>Pseudomonadati</taxon>
        <taxon>Pseudomonadota</taxon>
        <taxon>Alphaproteobacteria</taxon>
        <taxon>Holosporales</taxon>
        <taxon>Caedimonadaceae</taxon>
        <taxon>Candidatus Paracaedimonas</taxon>
    </lineage>
</organism>